<evidence type="ECO:0000256" key="9">
    <source>
        <dbReference type="RuleBase" id="RU004320"/>
    </source>
</evidence>
<evidence type="ECO:0000256" key="7">
    <source>
        <dbReference type="HAMAP-Rule" id="MF_00083"/>
    </source>
</evidence>
<dbReference type="GO" id="GO:0005737">
    <property type="term" value="C:cytoplasm"/>
    <property type="evidence" value="ECO:0007669"/>
    <property type="project" value="UniProtKB-SubCell"/>
</dbReference>
<comment type="function">
    <text evidence="7">Catalyzes the release of premature peptidyl moieties from peptidyl-tRNA molecules trapped in stalled 50S ribosomal subunits, and thus maintains levels of free tRNAs and 50S ribosomes.</text>
</comment>
<dbReference type="NCBIfam" id="TIGR00447">
    <property type="entry name" value="pth"/>
    <property type="match status" value="1"/>
</dbReference>
<evidence type="ECO:0000256" key="8">
    <source>
        <dbReference type="RuleBase" id="RU000673"/>
    </source>
</evidence>
<dbReference type="GO" id="GO:0006515">
    <property type="term" value="P:protein quality control for misfolded or incompletely synthesized proteins"/>
    <property type="evidence" value="ECO:0007669"/>
    <property type="project" value="UniProtKB-UniRule"/>
</dbReference>
<proteinExistence type="inferred from homology"/>
<dbReference type="Proteomes" id="UP000176834">
    <property type="component" value="Unassembled WGS sequence"/>
</dbReference>
<dbReference type="EMBL" id="MGJN01000009">
    <property type="protein sequence ID" value="OGN07147.1"/>
    <property type="molecule type" value="Genomic_DNA"/>
</dbReference>
<keyword evidence="2 7" id="KW-0820">tRNA-binding</keyword>
<organism evidence="10 11">
    <name type="scientific">Candidatus Yanofskybacteria bacterium RIFCSPHIGHO2_02_FULL_38_22b</name>
    <dbReference type="NCBI Taxonomy" id="1802673"/>
    <lineage>
        <taxon>Bacteria</taxon>
        <taxon>Candidatus Yanofskyibacteriota</taxon>
    </lineage>
</organism>
<comment type="caution">
    <text evidence="7">Lacks conserved residue(s) required for the propagation of feature annotation.</text>
</comment>
<feature type="active site" description="Proton acceptor" evidence="7">
    <location>
        <position position="21"/>
    </location>
</feature>
<dbReference type="PANTHER" id="PTHR17224:SF1">
    <property type="entry name" value="PEPTIDYL-TRNA HYDROLASE"/>
    <property type="match status" value="1"/>
</dbReference>
<comment type="subcellular location">
    <subcellularLocation>
        <location evidence="7">Cytoplasm</location>
    </subcellularLocation>
</comment>
<keyword evidence="3 7" id="KW-0378">Hydrolase</keyword>
<evidence type="ECO:0000256" key="6">
    <source>
        <dbReference type="ARBA" id="ARBA00050038"/>
    </source>
</evidence>
<comment type="similarity">
    <text evidence="5 7 9">Belongs to the PTH family.</text>
</comment>
<gene>
    <name evidence="7" type="primary">pth</name>
    <name evidence="10" type="ORF">A3B86_01925</name>
</gene>
<evidence type="ECO:0000256" key="1">
    <source>
        <dbReference type="ARBA" id="ARBA00013260"/>
    </source>
</evidence>
<evidence type="ECO:0000256" key="5">
    <source>
        <dbReference type="ARBA" id="ARBA00038063"/>
    </source>
</evidence>
<dbReference type="HAMAP" id="MF_00083">
    <property type="entry name" value="Pept_tRNA_hydro_bact"/>
    <property type="match status" value="1"/>
</dbReference>
<evidence type="ECO:0000313" key="10">
    <source>
        <dbReference type="EMBL" id="OGN07147.1"/>
    </source>
</evidence>
<accession>A0A1F8F1X9</accession>
<dbReference type="SUPFAM" id="SSF53178">
    <property type="entry name" value="Peptidyl-tRNA hydrolase-like"/>
    <property type="match status" value="1"/>
</dbReference>
<dbReference type="CDD" id="cd00462">
    <property type="entry name" value="PTH"/>
    <property type="match status" value="1"/>
</dbReference>
<evidence type="ECO:0000313" key="11">
    <source>
        <dbReference type="Proteomes" id="UP000176834"/>
    </source>
</evidence>
<feature type="site" description="Stabilizes the basic form of H active site to accept a proton" evidence="7">
    <location>
        <position position="95"/>
    </location>
</feature>
<dbReference type="Pfam" id="PF01195">
    <property type="entry name" value="Pept_tRNA_hydro"/>
    <property type="match status" value="1"/>
</dbReference>
<feature type="binding site" evidence="7">
    <location>
        <position position="16"/>
    </location>
    <ligand>
        <name>tRNA</name>
        <dbReference type="ChEBI" id="CHEBI:17843"/>
    </ligand>
</feature>
<feature type="site" description="Discriminates between blocked and unblocked aminoacyl-tRNA" evidence="7">
    <location>
        <position position="11"/>
    </location>
</feature>
<dbReference type="InterPro" id="IPR036416">
    <property type="entry name" value="Pept_tRNA_hydro_sf"/>
</dbReference>
<sequence length="197" mass="22487">MNIKLVIGIGNPDQQYQNTRHNVGFMLVDYIAGKNDFSDFEFNKKLNALVVKGKIDGSSVILAKPQTYVNKTGEAALKLKNFYKIKPEQILVIQDDLDVPFGNTKVSFDKNSGGHRGIESIMKVLKTKKFYRLRIGLAKPALQKARQQSDKKRDEFVVKMVLSKFSPSEQDELKKIFKEGYEKLMQLLQLLSKQKTD</sequence>
<comment type="caution">
    <text evidence="10">The sequence shown here is derived from an EMBL/GenBank/DDBJ whole genome shotgun (WGS) entry which is preliminary data.</text>
</comment>
<keyword evidence="7" id="KW-0963">Cytoplasm</keyword>
<comment type="catalytic activity">
    <reaction evidence="7 8">
        <text>an N-acyl-L-alpha-aminoacyl-tRNA + H2O = an N-acyl-L-amino acid + a tRNA + H(+)</text>
        <dbReference type="Rhea" id="RHEA:54448"/>
        <dbReference type="Rhea" id="RHEA-COMP:10123"/>
        <dbReference type="Rhea" id="RHEA-COMP:13883"/>
        <dbReference type="ChEBI" id="CHEBI:15377"/>
        <dbReference type="ChEBI" id="CHEBI:15378"/>
        <dbReference type="ChEBI" id="CHEBI:59874"/>
        <dbReference type="ChEBI" id="CHEBI:78442"/>
        <dbReference type="ChEBI" id="CHEBI:138191"/>
        <dbReference type="EC" id="3.1.1.29"/>
    </reaction>
</comment>
<dbReference type="GO" id="GO:0072344">
    <property type="term" value="P:rescue of stalled ribosome"/>
    <property type="evidence" value="ECO:0007669"/>
    <property type="project" value="UniProtKB-UniRule"/>
</dbReference>
<keyword evidence="4 7" id="KW-0694">RNA-binding</keyword>
<dbReference type="PANTHER" id="PTHR17224">
    <property type="entry name" value="PEPTIDYL-TRNA HYDROLASE"/>
    <property type="match status" value="1"/>
</dbReference>
<dbReference type="PROSITE" id="PS01195">
    <property type="entry name" value="PEPT_TRNA_HYDROL_1"/>
    <property type="match status" value="1"/>
</dbReference>
<dbReference type="InterPro" id="IPR001328">
    <property type="entry name" value="Pept_tRNA_hydro"/>
</dbReference>
<comment type="function">
    <text evidence="7">Hydrolyzes ribosome-free peptidyl-tRNAs (with 1 or more amino acids incorporated), which drop off the ribosome during protein synthesis, or as a result of ribosome stalling.</text>
</comment>
<protein>
    <recommendedName>
        <fullName evidence="6 7">Peptidyl-tRNA hydrolase</fullName>
        <shortName evidence="7">Pth</shortName>
        <ecNumber evidence="1 7">3.1.1.29</ecNumber>
    </recommendedName>
</protein>
<evidence type="ECO:0000256" key="4">
    <source>
        <dbReference type="ARBA" id="ARBA00022884"/>
    </source>
</evidence>
<name>A0A1F8F1X9_9BACT</name>
<dbReference type="GO" id="GO:0004045">
    <property type="term" value="F:peptidyl-tRNA hydrolase activity"/>
    <property type="evidence" value="ECO:0007669"/>
    <property type="project" value="UniProtKB-UniRule"/>
</dbReference>
<reference evidence="10 11" key="1">
    <citation type="journal article" date="2016" name="Nat. Commun.">
        <title>Thousands of microbial genomes shed light on interconnected biogeochemical processes in an aquifer system.</title>
        <authorList>
            <person name="Anantharaman K."/>
            <person name="Brown C.T."/>
            <person name="Hug L.A."/>
            <person name="Sharon I."/>
            <person name="Castelle C.J."/>
            <person name="Probst A.J."/>
            <person name="Thomas B.C."/>
            <person name="Singh A."/>
            <person name="Wilkins M.J."/>
            <person name="Karaoz U."/>
            <person name="Brodie E.L."/>
            <person name="Williams K.H."/>
            <person name="Hubbard S.S."/>
            <person name="Banfield J.F."/>
        </authorList>
    </citation>
    <scope>NUCLEOTIDE SEQUENCE [LARGE SCALE GENOMIC DNA]</scope>
</reference>
<dbReference type="AlphaFoldDB" id="A0A1F8F1X9"/>
<dbReference type="Gene3D" id="3.40.50.1470">
    <property type="entry name" value="Peptidyl-tRNA hydrolase"/>
    <property type="match status" value="1"/>
</dbReference>
<feature type="binding site" evidence="7">
    <location>
        <position position="68"/>
    </location>
    <ligand>
        <name>tRNA</name>
        <dbReference type="ChEBI" id="CHEBI:17843"/>
    </ligand>
</feature>
<evidence type="ECO:0000256" key="2">
    <source>
        <dbReference type="ARBA" id="ARBA00022555"/>
    </source>
</evidence>
<feature type="binding site" evidence="7">
    <location>
        <position position="70"/>
    </location>
    <ligand>
        <name>tRNA</name>
        <dbReference type="ChEBI" id="CHEBI:17843"/>
    </ligand>
</feature>
<dbReference type="EC" id="3.1.1.29" evidence="1 7"/>
<dbReference type="InterPro" id="IPR018171">
    <property type="entry name" value="Pept_tRNA_hydro_CS"/>
</dbReference>
<comment type="subunit">
    <text evidence="7">Monomer.</text>
</comment>
<dbReference type="GO" id="GO:0000049">
    <property type="term" value="F:tRNA binding"/>
    <property type="evidence" value="ECO:0007669"/>
    <property type="project" value="UniProtKB-UniRule"/>
</dbReference>
<evidence type="ECO:0000256" key="3">
    <source>
        <dbReference type="ARBA" id="ARBA00022801"/>
    </source>
</evidence>